<dbReference type="Pfam" id="PF17273">
    <property type="entry name" value="DUF5338"/>
    <property type="match status" value="1"/>
</dbReference>
<sequence>MGKDYLDDLQEWVKQKKGLNGRSPNSARVVFLALRDDVKSAIDAGYSMVTIWEHMYETGRVTTTYETFRRHVKRYIHERQPTGHIAESIPAQAATKSQKKTTGSQLPVFRFNPGKKGRNN</sequence>
<feature type="compositionally biased region" description="Polar residues" evidence="1">
    <location>
        <begin position="94"/>
        <end position="105"/>
    </location>
</feature>
<accession>A0A379XZ22</accession>
<organism evidence="2 3">
    <name type="scientific">Salmonella diarizonae</name>
    <dbReference type="NCBI Taxonomy" id="59204"/>
    <lineage>
        <taxon>Bacteria</taxon>
        <taxon>Pseudomonadati</taxon>
        <taxon>Pseudomonadota</taxon>
        <taxon>Gammaproteobacteria</taxon>
        <taxon>Enterobacterales</taxon>
        <taxon>Enterobacteriaceae</taxon>
        <taxon>Salmonella</taxon>
    </lineage>
</organism>
<evidence type="ECO:0000256" key="1">
    <source>
        <dbReference type="SAM" id="MobiDB-lite"/>
    </source>
</evidence>
<evidence type="ECO:0000313" key="2">
    <source>
        <dbReference type="EMBL" id="SUI37567.1"/>
    </source>
</evidence>
<proteinExistence type="predicted"/>
<dbReference type="EMBL" id="UGXH01000005">
    <property type="protein sequence ID" value="SUI37567.1"/>
    <property type="molecule type" value="Genomic_DNA"/>
</dbReference>
<gene>
    <name evidence="2" type="primary">traK</name>
    <name evidence="2" type="ORF">NCTC10060_05692</name>
</gene>
<dbReference type="Proteomes" id="UP000254633">
    <property type="component" value="Unassembled WGS sequence"/>
</dbReference>
<dbReference type="InterPro" id="IPR035225">
    <property type="entry name" value="DUF5338"/>
</dbReference>
<dbReference type="AlphaFoldDB" id="A0A379XZ22"/>
<reference evidence="2 3" key="1">
    <citation type="submission" date="2018-06" db="EMBL/GenBank/DDBJ databases">
        <authorList>
            <consortium name="Pathogen Informatics"/>
            <person name="Doyle S."/>
        </authorList>
    </citation>
    <scope>NUCLEOTIDE SEQUENCE [LARGE SCALE GENOMIC DNA]</scope>
    <source>
        <strain evidence="2 3">NCTC10060</strain>
    </source>
</reference>
<protein>
    <recommendedName>
        <fullName evidence="4">DNA-processing protein</fullName>
    </recommendedName>
</protein>
<name>A0A379XZ22_SALDZ</name>
<feature type="region of interest" description="Disordered" evidence="1">
    <location>
        <begin position="84"/>
        <end position="120"/>
    </location>
</feature>
<evidence type="ECO:0008006" key="4">
    <source>
        <dbReference type="Google" id="ProtNLM"/>
    </source>
</evidence>
<dbReference type="RefSeq" id="WP_136057862.1">
    <property type="nucleotide sequence ID" value="NZ_DACWWF010000018.1"/>
</dbReference>
<evidence type="ECO:0000313" key="3">
    <source>
        <dbReference type="Proteomes" id="UP000254633"/>
    </source>
</evidence>